<organism evidence="6 7">
    <name type="scientific">Helianthus annuus</name>
    <name type="common">Common sunflower</name>
    <dbReference type="NCBI Taxonomy" id="4232"/>
    <lineage>
        <taxon>Eukaryota</taxon>
        <taxon>Viridiplantae</taxon>
        <taxon>Streptophyta</taxon>
        <taxon>Embryophyta</taxon>
        <taxon>Tracheophyta</taxon>
        <taxon>Spermatophyta</taxon>
        <taxon>Magnoliopsida</taxon>
        <taxon>eudicotyledons</taxon>
        <taxon>Gunneridae</taxon>
        <taxon>Pentapetalae</taxon>
        <taxon>asterids</taxon>
        <taxon>campanulids</taxon>
        <taxon>Asterales</taxon>
        <taxon>Asteraceae</taxon>
        <taxon>Asteroideae</taxon>
        <taxon>Heliantheae alliance</taxon>
        <taxon>Heliantheae</taxon>
        <taxon>Helianthus</taxon>
    </lineage>
</organism>
<dbReference type="GO" id="GO:0006869">
    <property type="term" value="P:lipid transport"/>
    <property type="evidence" value="ECO:0007669"/>
    <property type="project" value="InterPro"/>
</dbReference>
<feature type="domain" description="Bifunctional inhibitor/plant lipid transfer protein/seed storage helical" evidence="5">
    <location>
        <begin position="46"/>
        <end position="129"/>
    </location>
</feature>
<dbReference type="Proteomes" id="UP000215914">
    <property type="component" value="Chromosome 17"/>
</dbReference>
<comment type="similarity">
    <text evidence="1 4">Belongs to the plant LTP family.</text>
</comment>
<dbReference type="InterPro" id="IPR036312">
    <property type="entry name" value="Bifun_inhib/LTP/seed_sf"/>
</dbReference>
<accession>A0A251RTG5</accession>
<name>A0A251RTG5_HELAN</name>
<evidence type="ECO:0000256" key="2">
    <source>
        <dbReference type="ARBA" id="ARBA00022448"/>
    </source>
</evidence>
<evidence type="ECO:0000313" key="6">
    <source>
        <dbReference type="EMBL" id="OTF87521.1"/>
    </source>
</evidence>
<dbReference type="Pfam" id="PF00234">
    <property type="entry name" value="Tryp_alpha_amyl"/>
    <property type="match status" value="1"/>
</dbReference>
<dbReference type="PRINTS" id="PR00382">
    <property type="entry name" value="LIPIDTRNSFER"/>
</dbReference>
<dbReference type="InterPro" id="IPR016140">
    <property type="entry name" value="Bifunc_inhib/LTP/seed_store"/>
</dbReference>
<evidence type="ECO:0000259" key="5">
    <source>
        <dbReference type="SMART" id="SM00499"/>
    </source>
</evidence>
<evidence type="ECO:0000256" key="4">
    <source>
        <dbReference type="RuleBase" id="RU000628"/>
    </source>
</evidence>
<proteinExistence type="inferred from homology"/>
<gene>
    <name evidence="6" type="ORF">HannXRQ_Chr17g0562751</name>
</gene>
<keyword evidence="3 4" id="KW-0446">Lipid-binding</keyword>
<dbReference type="OMA" id="QGICECL"/>
<dbReference type="AlphaFoldDB" id="A0A251RTG5"/>
<dbReference type="InterPro" id="IPR000528">
    <property type="entry name" value="Plant_nsLTP"/>
</dbReference>
<dbReference type="GO" id="GO:0008289">
    <property type="term" value="F:lipid binding"/>
    <property type="evidence" value="ECO:0007669"/>
    <property type="project" value="UniProtKB-KW"/>
</dbReference>
<comment type="function">
    <text evidence="4">Plant non-specific lipid-transfer proteins transfer phospholipids as well as galactolipids across membranes. May play a role in wax or cutin deposition in the cell walls of expanding epidermal cells and certain secretory tissues.</text>
</comment>
<dbReference type="InParanoid" id="A0A251RTG5"/>
<dbReference type="CDD" id="cd01960">
    <property type="entry name" value="nsLTP1"/>
    <property type="match status" value="1"/>
</dbReference>
<evidence type="ECO:0000256" key="3">
    <source>
        <dbReference type="ARBA" id="ARBA00023121"/>
    </source>
</evidence>
<keyword evidence="7" id="KW-1185">Reference proteome</keyword>
<dbReference type="SUPFAM" id="SSF47699">
    <property type="entry name" value="Bifunctional inhibitor/lipid-transfer protein/seed storage 2S albumin"/>
    <property type="match status" value="1"/>
</dbReference>
<reference evidence="7" key="1">
    <citation type="journal article" date="2017" name="Nature">
        <title>The sunflower genome provides insights into oil metabolism, flowering and Asterid evolution.</title>
        <authorList>
            <person name="Badouin H."/>
            <person name="Gouzy J."/>
            <person name="Grassa C.J."/>
            <person name="Murat F."/>
            <person name="Staton S.E."/>
            <person name="Cottret L."/>
            <person name="Lelandais-Briere C."/>
            <person name="Owens G.L."/>
            <person name="Carrere S."/>
            <person name="Mayjonade B."/>
            <person name="Legrand L."/>
            <person name="Gill N."/>
            <person name="Kane N.C."/>
            <person name="Bowers J.E."/>
            <person name="Hubner S."/>
            <person name="Bellec A."/>
            <person name="Berard A."/>
            <person name="Berges H."/>
            <person name="Blanchet N."/>
            <person name="Boniface M.C."/>
            <person name="Brunel D."/>
            <person name="Catrice O."/>
            <person name="Chaidir N."/>
            <person name="Claudel C."/>
            <person name="Donnadieu C."/>
            <person name="Faraut T."/>
            <person name="Fievet G."/>
            <person name="Helmstetter N."/>
            <person name="King M."/>
            <person name="Knapp S.J."/>
            <person name="Lai Z."/>
            <person name="Le Paslier M.C."/>
            <person name="Lippi Y."/>
            <person name="Lorenzon L."/>
            <person name="Mandel J.R."/>
            <person name="Marage G."/>
            <person name="Marchand G."/>
            <person name="Marquand E."/>
            <person name="Bret-Mestries E."/>
            <person name="Morien E."/>
            <person name="Nambeesan S."/>
            <person name="Nguyen T."/>
            <person name="Pegot-Espagnet P."/>
            <person name="Pouilly N."/>
            <person name="Raftis F."/>
            <person name="Sallet E."/>
            <person name="Schiex T."/>
            <person name="Thomas J."/>
            <person name="Vandecasteele C."/>
            <person name="Vares D."/>
            <person name="Vear F."/>
            <person name="Vautrin S."/>
            <person name="Crespi M."/>
            <person name="Mangin B."/>
            <person name="Burke J.M."/>
            <person name="Salse J."/>
            <person name="Munos S."/>
            <person name="Vincourt P."/>
            <person name="Rieseberg L.H."/>
            <person name="Langlade N.B."/>
        </authorList>
    </citation>
    <scope>NUCLEOTIDE SEQUENCE [LARGE SCALE GENOMIC DNA]</scope>
    <source>
        <strain evidence="7">cv. SF193</strain>
    </source>
</reference>
<dbReference type="Gene3D" id="1.10.110.10">
    <property type="entry name" value="Plant lipid-transfer and hydrophobic proteins"/>
    <property type="match status" value="1"/>
</dbReference>
<dbReference type="SMART" id="SM00499">
    <property type="entry name" value="AAI"/>
    <property type="match status" value="1"/>
</dbReference>
<evidence type="ECO:0000256" key="1">
    <source>
        <dbReference type="ARBA" id="ARBA00009748"/>
    </source>
</evidence>
<sequence>MYRGATDSNLLRNEDAALRQVTDVEDERTTDKQIINYSSLKGPPTCSRVGRILAPCTGFLNGQEPTSLCCSSVKKLHDAGKTKNDRVAICNCIKQVTKSIPYDAKRIPLMSTKCGVKPEFPPIDKNYNCAAVK</sequence>
<dbReference type="EMBL" id="CM007906">
    <property type="protein sequence ID" value="OTF87521.1"/>
    <property type="molecule type" value="Genomic_DNA"/>
</dbReference>
<dbReference type="PANTHER" id="PTHR33076">
    <property type="entry name" value="NON-SPECIFIC LIPID-TRANSFER PROTEIN 2-RELATED"/>
    <property type="match status" value="1"/>
</dbReference>
<keyword evidence="2 4" id="KW-0813">Transport</keyword>
<protein>
    <recommendedName>
        <fullName evidence="4">Non-specific lipid-transfer protein</fullName>
    </recommendedName>
</protein>
<evidence type="ECO:0000313" key="7">
    <source>
        <dbReference type="Proteomes" id="UP000215914"/>
    </source>
</evidence>